<evidence type="ECO:0008006" key="3">
    <source>
        <dbReference type="Google" id="ProtNLM"/>
    </source>
</evidence>
<dbReference type="RefSeq" id="WP_141401551.1">
    <property type="nucleotide sequence ID" value="NZ_OBQK01000029.1"/>
</dbReference>
<evidence type="ECO:0000313" key="1">
    <source>
        <dbReference type="EMBL" id="SOC58322.1"/>
    </source>
</evidence>
<gene>
    <name evidence="1" type="ORF">SAMN05421879_1295</name>
</gene>
<keyword evidence="2" id="KW-1185">Reference proteome</keyword>
<name>A0A285VWC6_9MICO</name>
<sequence length="94" mass="9802">MTAWERGEGWGVVDRPDGSDRGGCLYAASLVSGEIMVLQGAAAAVARAALESLDTTAIREAAAADLGVGQDEVDEDVVDELLEELVTLGLLRSR</sequence>
<evidence type="ECO:0000313" key="2">
    <source>
        <dbReference type="Proteomes" id="UP000219688"/>
    </source>
</evidence>
<reference evidence="2" key="1">
    <citation type="submission" date="2017-08" db="EMBL/GenBank/DDBJ databases">
        <authorList>
            <person name="Varghese N."/>
            <person name="Submissions S."/>
        </authorList>
    </citation>
    <scope>NUCLEOTIDE SEQUENCE [LARGE SCALE GENOMIC DNA]</scope>
    <source>
        <strain evidence="2">USBA17B2</strain>
    </source>
</reference>
<accession>A0A285VWC6</accession>
<dbReference type="AlphaFoldDB" id="A0A285VWC6"/>
<organism evidence="1 2">
    <name type="scientific">Ornithinimicrobium cerasi</name>
    <dbReference type="NCBI Taxonomy" id="2248773"/>
    <lineage>
        <taxon>Bacteria</taxon>
        <taxon>Bacillati</taxon>
        <taxon>Actinomycetota</taxon>
        <taxon>Actinomycetes</taxon>
        <taxon>Micrococcales</taxon>
        <taxon>Ornithinimicrobiaceae</taxon>
        <taxon>Ornithinimicrobium</taxon>
    </lineage>
</organism>
<proteinExistence type="predicted"/>
<dbReference type="Proteomes" id="UP000219688">
    <property type="component" value="Unassembled WGS sequence"/>
</dbReference>
<dbReference type="EMBL" id="OBQK01000029">
    <property type="protein sequence ID" value="SOC58322.1"/>
    <property type="molecule type" value="Genomic_DNA"/>
</dbReference>
<protein>
    <recommendedName>
        <fullName evidence="3">Coenzyme PQQ synthesis protein D (PqqD)</fullName>
    </recommendedName>
</protein>